<sequence>MGRDQVYDAFAWAPHGILLFIPLTASISLSLSSMGWQIRIRDPNQGGKDITEEIMSGARTSSTPTPPQAGSVPGAEANGETPHVAVIVRPGRSSQDRLSSSVNHVSYRQTSKSRHPRCLWAAEGEEKKEQQLRVEVGLPNQRLLSWRGASCDDSTRPLPGASAFSRGGPGGIWRAPWRAGCWRRNRGGIAWPSPTCVQPDFARGVTPLPSLRSCRYPAGYGVPRGSRKARRAQGAAESDISPDVRAQEEDENGEERWRVAHARITHARGGGAWSQREPGGRGASWEELKSRVPASQPKPSREHRDDHASSSIRAKEEAEVEGTLNKKDNLEADETSSEAENQPPVPAPEPEEPPPARPQEETDETWEEKEDKLDPEKVKQADQKYRYKEEQWKPLNPEEKKSYDREFLLGFQYIFASMQKPEGLPHISDVVLEKVNKMPLRPLDTVRLSNMNCGPDFTPSFANLGRPAQPNRGPPPGPGQRRSQQNLRMKEPRKIIATVSRNEDVKLNKAEKAWKPTSKRATEAEDPENIKTQDLFRRVRSILNKLTPQMFQQLMKQVTELSIDTEERLKGVIDLIFEKAISEPNFSVAYANMCRCLMGLKVPTTDKPTVMVNFRKVLLNRCQKEFEKDKDDDEIFEKKQKEMDDTAVPEEKARLKEELDDARDKARRRSLGNIKFIGELFKLKMLTEAIMHDCVMKLLKNHDEESLECLCRLLTTIGKDLDFEKAKVLLRRLSWEREQSPQSLSGHPGLSTEKPQIGYRW</sequence>
<evidence type="ECO:0000313" key="2">
    <source>
        <dbReference type="Proteomes" id="UP000827872"/>
    </source>
</evidence>
<reference evidence="1" key="1">
    <citation type="submission" date="2021-08" db="EMBL/GenBank/DDBJ databases">
        <title>The first chromosome-level gecko genome reveals the dynamic sex chromosomes of Neotropical dwarf geckos (Sphaerodactylidae: Sphaerodactylus).</title>
        <authorList>
            <person name="Pinto B.J."/>
            <person name="Keating S.E."/>
            <person name="Gamble T."/>
        </authorList>
    </citation>
    <scope>NUCLEOTIDE SEQUENCE</scope>
    <source>
        <strain evidence="1">TG3544</strain>
    </source>
</reference>
<organism evidence="1 2">
    <name type="scientific">Sphaerodactylus townsendi</name>
    <dbReference type="NCBI Taxonomy" id="933632"/>
    <lineage>
        <taxon>Eukaryota</taxon>
        <taxon>Metazoa</taxon>
        <taxon>Chordata</taxon>
        <taxon>Craniata</taxon>
        <taxon>Vertebrata</taxon>
        <taxon>Euteleostomi</taxon>
        <taxon>Lepidosauria</taxon>
        <taxon>Squamata</taxon>
        <taxon>Bifurcata</taxon>
        <taxon>Gekkota</taxon>
        <taxon>Sphaerodactylidae</taxon>
        <taxon>Sphaerodactylus</taxon>
    </lineage>
</organism>
<comment type="caution">
    <text evidence="1">The sequence shown here is derived from an EMBL/GenBank/DDBJ whole genome shotgun (WGS) entry which is preliminary data.</text>
</comment>
<evidence type="ECO:0000313" key="1">
    <source>
        <dbReference type="EMBL" id="KAH8002636.1"/>
    </source>
</evidence>
<name>A0ACB8FBT7_9SAUR</name>
<keyword evidence="2" id="KW-1185">Reference proteome</keyword>
<gene>
    <name evidence="1" type="ORF">K3G42_026843</name>
</gene>
<dbReference type="Proteomes" id="UP000827872">
    <property type="component" value="Linkage Group LG08"/>
</dbReference>
<dbReference type="EMBL" id="CM037621">
    <property type="protein sequence ID" value="KAH8002636.1"/>
    <property type="molecule type" value="Genomic_DNA"/>
</dbReference>
<protein>
    <submittedName>
        <fullName evidence="1">Uncharacterized protein</fullName>
    </submittedName>
</protein>
<proteinExistence type="predicted"/>
<accession>A0ACB8FBT7</accession>